<dbReference type="STRING" id="1679170.AC625_08355"/>
<accession>A0A0K9GSH0</accession>
<organism evidence="1 2">
    <name type="scientific">Peribacillus loiseleuriae</name>
    <dbReference type="NCBI Taxonomy" id="1679170"/>
    <lineage>
        <taxon>Bacteria</taxon>
        <taxon>Bacillati</taxon>
        <taxon>Bacillota</taxon>
        <taxon>Bacilli</taxon>
        <taxon>Bacillales</taxon>
        <taxon>Bacillaceae</taxon>
        <taxon>Peribacillus</taxon>
    </lineage>
</organism>
<name>A0A0K9GSH0_9BACI</name>
<evidence type="ECO:0000313" key="1">
    <source>
        <dbReference type="EMBL" id="KMY49556.1"/>
    </source>
</evidence>
<keyword evidence="2" id="KW-1185">Reference proteome</keyword>
<dbReference type="RefSeq" id="WP_049680888.1">
    <property type="nucleotide sequence ID" value="NZ_LFZW01000001.1"/>
</dbReference>
<dbReference type="EMBL" id="LFZW01000001">
    <property type="protein sequence ID" value="KMY49556.1"/>
    <property type="molecule type" value="Genomic_DNA"/>
</dbReference>
<proteinExistence type="predicted"/>
<reference evidence="2" key="1">
    <citation type="submission" date="2015-07" db="EMBL/GenBank/DDBJ databases">
        <title>Genome sequencing project for genomic taxonomy and phylogenomics of Bacillus-like bacteria.</title>
        <authorList>
            <person name="Liu B."/>
            <person name="Wang J."/>
            <person name="Zhu Y."/>
            <person name="Liu G."/>
            <person name="Chen Q."/>
            <person name="Chen Z."/>
            <person name="Lan J."/>
            <person name="Che J."/>
            <person name="Ge C."/>
            <person name="Shi H."/>
            <person name="Pan Z."/>
            <person name="Liu X."/>
        </authorList>
    </citation>
    <scope>NUCLEOTIDE SEQUENCE [LARGE SCALE GENOMIC DNA]</scope>
    <source>
        <strain evidence="2">FJAT-27997</strain>
    </source>
</reference>
<dbReference type="PATRIC" id="fig|1679170.3.peg.1791"/>
<comment type="caution">
    <text evidence="1">The sequence shown here is derived from an EMBL/GenBank/DDBJ whole genome shotgun (WGS) entry which is preliminary data.</text>
</comment>
<protein>
    <submittedName>
        <fullName evidence="1">Uncharacterized protein</fullName>
    </submittedName>
</protein>
<gene>
    <name evidence="1" type="ORF">AC625_08355</name>
</gene>
<sequence>MITLPDKFFVESTDSEEILLVTKERSFWWVQFDYTHEDYDSCYDTSGTMSEESLLQRIQSDEYRIIPDDEGWIELDDL</sequence>
<evidence type="ECO:0000313" key="2">
    <source>
        <dbReference type="Proteomes" id="UP000037146"/>
    </source>
</evidence>
<dbReference type="Proteomes" id="UP000037146">
    <property type="component" value="Unassembled WGS sequence"/>
</dbReference>
<dbReference type="AlphaFoldDB" id="A0A0K9GSH0"/>